<evidence type="ECO:0000313" key="3">
    <source>
        <dbReference type="Proteomes" id="UP000245020"/>
    </source>
</evidence>
<name>A0A2U2AHJ0_9GAMM</name>
<sequence length="163" mass="18896">MSKNRENPQKQLFVSMFQEMFTLLSKLHRISEDLLMSSQSEITHSCWTILSIIHCEPEPLTVPQIAQLRSTSRQAVQRQICLLLENECIEAIDNPHNKRSPLYQVTEKGRAYYDELRVKVYGQWLHDVAEIVGMETAERLLISIRELDEALNQVSLNKNSKAK</sequence>
<dbReference type="PROSITE" id="PS50995">
    <property type="entry name" value="HTH_MARR_2"/>
    <property type="match status" value="1"/>
</dbReference>
<proteinExistence type="predicted"/>
<keyword evidence="3" id="KW-1185">Reference proteome</keyword>
<feature type="domain" description="HTH marR-type" evidence="1">
    <location>
        <begin position="13"/>
        <end position="149"/>
    </location>
</feature>
<organism evidence="2 3">
    <name type="scientific">Ignatzschineria ureiclastica</name>
    <dbReference type="NCBI Taxonomy" id="472582"/>
    <lineage>
        <taxon>Bacteria</taxon>
        <taxon>Pseudomonadati</taxon>
        <taxon>Pseudomonadota</taxon>
        <taxon>Gammaproteobacteria</taxon>
        <taxon>Cardiobacteriales</taxon>
        <taxon>Ignatzschineriaceae</taxon>
        <taxon>Ignatzschineria</taxon>
    </lineage>
</organism>
<evidence type="ECO:0000313" key="2">
    <source>
        <dbReference type="EMBL" id="PWD82107.1"/>
    </source>
</evidence>
<dbReference type="Pfam" id="PF12802">
    <property type="entry name" value="MarR_2"/>
    <property type="match status" value="1"/>
</dbReference>
<dbReference type="EMBL" id="QEWQ01000001">
    <property type="protein sequence ID" value="PWD82107.1"/>
    <property type="molecule type" value="Genomic_DNA"/>
</dbReference>
<dbReference type="RefSeq" id="WP_109188703.1">
    <property type="nucleotide sequence ID" value="NZ_BMYA01000001.1"/>
</dbReference>
<dbReference type="Gene3D" id="1.10.10.10">
    <property type="entry name" value="Winged helix-like DNA-binding domain superfamily/Winged helix DNA-binding domain"/>
    <property type="match status" value="1"/>
</dbReference>
<evidence type="ECO:0000259" key="1">
    <source>
        <dbReference type="PROSITE" id="PS50995"/>
    </source>
</evidence>
<dbReference type="AlphaFoldDB" id="A0A2U2AHJ0"/>
<comment type="caution">
    <text evidence="2">The sequence shown here is derived from an EMBL/GenBank/DDBJ whole genome shotgun (WGS) entry which is preliminary data.</text>
</comment>
<dbReference type="SMART" id="SM00347">
    <property type="entry name" value="HTH_MARR"/>
    <property type="match status" value="1"/>
</dbReference>
<gene>
    <name evidence="2" type="ORF">DC083_02700</name>
</gene>
<dbReference type="InterPro" id="IPR036388">
    <property type="entry name" value="WH-like_DNA-bd_sf"/>
</dbReference>
<dbReference type="SUPFAM" id="SSF46785">
    <property type="entry name" value="Winged helix' DNA-binding domain"/>
    <property type="match status" value="1"/>
</dbReference>
<dbReference type="InterPro" id="IPR036390">
    <property type="entry name" value="WH_DNA-bd_sf"/>
</dbReference>
<dbReference type="InterPro" id="IPR000835">
    <property type="entry name" value="HTH_MarR-typ"/>
</dbReference>
<dbReference type="Proteomes" id="UP000245020">
    <property type="component" value="Unassembled WGS sequence"/>
</dbReference>
<dbReference type="GO" id="GO:0003700">
    <property type="term" value="F:DNA-binding transcription factor activity"/>
    <property type="evidence" value="ECO:0007669"/>
    <property type="project" value="InterPro"/>
</dbReference>
<dbReference type="OrthoDB" id="5511415at2"/>
<protein>
    <recommendedName>
        <fullName evidence="1">HTH marR-type domain-containing protein</fullName>
    </recommendedName>
</protein>
<accession>A0A2U2AHJ0</accession>
<reference evidence="3" key="1">
    <citation type="submission" date="2018-05" db="EMBL/GenBank/DDBJ databases">
        <title>Ignatzschineria dubaiensis sp. nov., isolated from necrotic foot tissues of dromedaries (Camelus dromedarius) and associated maggots in Dubai, United Arab Emirates.</title>
        <authorList>
            <person name="Tsang C.C."/>
            <person name="Tang J.Y.M."/>
            <person name="Fong J.Y.H."/>
            <person name="Kinne J."/>
            <person name="Lee H.H."/>
            <person name="Joseph M."/>
            <person name="Jose S."/>
            <person name="Schuster R.K."/>
            <person name="Tang Y."/>
            <person name="Sivakumar S."/>
            <person name="Chen J.H.K."/>
            <person name="Teng J.L.L."/>
            <person name="Lau S.K.P."/>
            <person name="Wernery U."/>
            <person name="Woo P.C.Y."/>
        </authorList>
    </citation>
    <scope>NUCLEOTIDE SEQUENCE [LARGE SCALE GENOMIC DNA]</scope>
    <source>
        <strain evidence="3">KCTC 22644</strain>
    </source>
</reference>